<sequence>MLGEQVLLLPVGLAGATGQGQEWDLAGRDASVITVSNGGPWGDWAWPEVCPEDSYASGIGFKVEPPQGVIEDGHST</sequence>
<reference evidence="2" key="2">
    <citation type="submission" date="2025-09" db="UniProtKB">
        <authorList>
            <consortium name="Ensembl"/>
        </authorList>
    </citation>
    <scope>IDENTIFICATION</scope>
</reference>
<feature type="signal peptide" evidence="1">
    <location>
        <begin position="1"/>
        <end position="18"/>
    </location>
</feature>
<feature type="chain" id="PRO_5034008931" description="Vitelline membrane outer layer 1-like protein" evidence="1">
    <location>
        <begin position="19"/>
        <end position="76"/>
    </location>
</feature>
<dbReference type="InterPro" id="IPR005515">
    <property type="entry name" value="VOMI"/>
</dbReference>
<proteinExistence type="predicted"/>
<accession>A0A8D0KU08</accession>
<evidence type="ECO:0008006" key="4">
    <source>
        <dbReference type="Google" id="ProtNLM"/>
    </source>
</evidence>
<dbReference type="InterPro" id="IPR036706">
    <property type="entry name" value="VOMI_sf"/>
</dbReference>
<keyword evidence="3" id="KW-1185">Reference proteome</keyword>
<evidence type="ECO:0000313" key="2">
    <source>
        <dbReference type="Ensembl" id="ENSSOCP00000009601.1"/>
    </source>
</evidence>
<name>A0A8D0KU08_STROC</name>
<evidence type="ECO:0000313" key="3">
    <source>
        <dbReference type="Proteomes" id="UP000694551"/>
    </source>
</evidence>
<protein>
    <recommendedName>
        <fullName evidence="4">Vitelline membrane outer layer 1-like protein</fullName>
    </recommendedName>
</protein>
<dbReference type="Proteomes" id="UP000694551">
    <property type="component" value="Unplaced"/>
</dbReference>
<reference evidence="2" key="1">
    <citation type="submission" date="2025-08" db="UniProtKB">
        <authorList>
            <consortium name="Ensembl"/>
        </authorList>
    </citation>
    <scope>IDENTIFICATION</scope>
</reference>
<dbReference type="Ensembl" id="ENSSOCT00000009847.1">
    <property type="protein sequence ID" value="ENSSOCP00000009601.1"/>
    <property type="gene ID" value="ENSSOCG00000007318.1"/>
</dbReference>
<dbReference type="Gene3D" id="2.100.10.20">
    <property type="entry name" value="Vitelline membrane outer layer protein I (VOMI)"/>
    <property type="match status" value="1"/>
</dbReference>
<keyword evidence="1" id="KW-0732">Signal</keyword>
<evidence type="ECO:0000256" key="1">
    <source>
        <dbReference type="SAM" id="SignalP"/>
    </source>
</evidence>
<organism evidence="2 3">
    <name type="scientific">Strix occidentalis caurina</name>
    <name type="common">northern spotted owl</name>
    <dbReference type="NCBI Taxonomy" id="311401"/>
    <lineage>
        <taxon>Eukaryota</taxon>
        <taxon>Metazoa</taxon>
        <taxon>Chordata</taxon>
        <taxon>Craniata</taxon>
        <taxon>Vertebrata</taxon>
        <taxon>Euteleostomi</taxon>
        <taxon>Archelosauria</taxon>
        <taxon>Archosauria</taxon>
        <taxon>Dinosauria</taxon>
        <taxon>Saurischia</taxon>
        <taxon>Theropoda</taxon>
        <taxon>Coelurosauria</taxon>
        <taxon>Aves</taxon>
        <taxon>Neognathae</taxon>
        <taxon>Neoaves</taxon>
        <taxon>Telluraves</taxon>
        <taxon>Strigiformes</taxon>
        <taxon>Strigidae</taxon>
        <taxon>Strix</taxon>
    </lineage>
</organism>
<dbReference type="AlphaFoldDB" id="A0A8D0KU08"/>
<dbReference type="SUPFAM" id="SSF51092">
    <property type="entry name" value="Vitelline membrane outer protein-I (VMO-I)"/>
    <property type="match status" value="1"/>
</dbReference>
<dbReference type="Pfam" id="PF03762">
    <property type="entry name" value="VOMI"/>
    <property type="match status" value="1"/>
</dbReference>